<accession>A0ACC6PC69</accession>
<evidence type="ECO:0000313" key="1">
    <source>
        <dbReference type="EMBL" id="MEJ8304523.1"/>
    </source>
</evidence>
<evidence type="ECO:0000313" key="2">
    <source>
        <dbReference type="Proteomes" id="UP001380953"/>
    </source>
</evidence>
<gene>
    <name evidence="1" type="ORF">WKI47_11515</name>
</gene>
<dbReference type="EMBL" id="JBBKAR010000033">
    <property type="protein sequence ID" value="MEJ8304523.1"/>
    <property type="molecule type" value="Genomic_DNA"/>
</dbReference>
<dbReference type="Proteomes" id="UP001380953">
    <property type="component" value="Unassembled WGS sequence"/>
</dbReference>
<name>A0ACC6PC69_9BACL</name>
<protein>
    <submittedName>
        <fullName evidence="1">DUF2188 domain-containing protein</fullName>
    </submittedName>
</protein>
<keyword evidence="2" id="KW-1185">Reference proteome</keyword>
<organism evidence="1 2">
    <name type="scientific">Saccharibacillus sacchari</name>
    <dbReference type="NCBI Taxonomy" id="456493"/>
    <lineage>
        <taxon>Bacteria</taxon>
        <taxon>Bacillati</taxon>
        <taxon>Bacillota</taxon>
        <taxon>Bacilli</taxon>
        <taxon>Bacillales</taxon>
        <taxon>Paenibacillaceae</taxon>
        <taxon>Saccharibacillus</taxon>
    </lineage>
</organism>
<sequence length="141" mass="15751">MPWDKNDYPQSMKNLDERVRNKAVEIANALLRDGYEEGRAIAIATSQAEEWDENHPEPGGSRNKDHSGGHGDERKSKSGSSDSSALHVVSHGERWAVKAEGQDQPLSEHERKEDAVRSARKEADGRDAHVYVHNRDGKIQS</sequence>
<comment type="caution">
    <text evidence="1">The sequence shown here is derived from an EMBL/GenBank/DDBJ whole genome shotgun (WGS) entry which is preliminary data.</text>
</comment>
<reference evidence="1" key="1">
    <citation type="submission" date="2024-03" db="EMBL/GenBank/DDBJ databases">
        <title>Whole genome sequecning of epiphytes from Marcgravia umbellata leaves.</title>
        <authorList>
            <person name="Kumar G."/>
            <person name="Savka M.A."/>
        </authorList>
    </citation>
    <scope>NUCLEOTIDE SEQUENCE</scope>
    <source>
        <strain evidence="1">RIT_BL5</strain>
    </source>
</reference>
<proteinExistence type="predicted"/>